<name>A0A8J2JUH0_9HEXA</name>
<keyword evidence="3" id="KW-1185">Reference proteome</keyword>
<dbReference type="EMBL" id="CAJVCH010027560">
    <property type="protein sequence ID" value="CAG7702557.1"/>
    <property type="molecule type" value="Genomic_DNA"/>
</dbReference>
<gene>
    <name evidence="2" type="ORF">AFUS01_LOCUS4428</name>
</gene>
<evidence type="ECO:0000256" key="1">
    <source>
        <dbReference type="SAM" id="MobiDB-lite"/>
    </source>
</evidence>
<reference evidence="2" key="1">
    <citation type="submission" date="2021-06" db="EMBL/GenBank/DDBJ databases">
        <authorList>
            <person name="Hodson N. C."/>
            <person name="Mongue J. A."/>
            <person name="Jaron S. K."/>
        </authorList>
    </citation>
    <scope>NUCLEOTIDE SEQUENCE</scope>
</reference>
<protein>
    <submittedName>
        <fullName evidence="2">Uncharacterized protein</fullName>
    </submittedName>
</protein>
<dbReference type="Proteomes" id="UP000708208">
    <property type="component" value="Unassembled WGS sequence"/>
</dbReference>
<proteinExistence type="predicted"/>
<evidence type="ECO:0000313" key="2">
    <source>
        <dbReference type="EMBL" id="CAG7702557.1"/>
    </source>
</evidence>
<comment type="caution">
    <text evidence="2">The sequence shown here is derived from an EMBL/GenBank/DDBJ whole genome shotgun (WGS) entry which is preliminary data.</text>
</comment>
<accession>A0A8J2JUH0</accession>
<feature type="region of interest" description="Disordered" evidence="1">
    <location>
        <begin position="32"/>
        <end position="56"/>
    </location>
</feature>
<organism evidence="2 3">
    <name type="scientific">Allacma fusca</name>
    <dbReference type="NCBI Taxonomy" id="39272"/>
    <lineage>
        <taxon>Eukaryota</taxon>
        <taxon>Metazoa</taxon>
        <taxon>Ecdysozoa</taxon>
        <taxon>Arthropoda</taxon>
        <taxon>Hexapoda</taxon>
        <taxon>Collembola</taxon>
        <taxon>Symphypleona</taxon>
        <taxon>Sminthuridae</taxon>
        <taxon>Allacma</taxon>
    </lineage>
</organism>
<dbReference type="AlphaFoldDB" id="A0A8J2JUH0"/>
<sequence>MYILEPQKALIENDSVKSEIAHSLTAMSDDVTSGFQKCGKRNPDAPLGKPYHSSNE</sequence>
<feature type="non-terminal residue" evidence="2">
    <location>
        <position position="56"/>
    </location>
</feature>
<evidence type="ECO:0000313" key="3">
    <source>
        <dbReference type="Proteomes" id="UP000708208"/>
    </source>
</evidence>